<sequence>MLLKVKSVISTNFLGVHLFYLDTY</sequence>
<name>A0A0A9C2V1_ARUDO</name>
<dbReference type="EMBL" id="GBRH01227989">
    <property type="protein sequence ID" value="JAD69906.1"/>
    <property type="molecule type" value="Transcribed_RNA"/>
</dbReference>
<dbReference type="AlphaFoldDB" id="A0A0A9C2V1"/>
<accession>A0A0A9C2V1</accession>
<proteinExistence type="predicted"/>
<protein>
    <submittedName>
        <fullName evidence="1">Uncharacterized protein</fullName>
    </submittedName>
</protein>
<reference evidence="1" key="2">
    <citation type="journal article" date="2015" name="Data Brief">
        <title>Shoot transcriptome of the giant reed, Arundo donax.</title>
        <authorList>
            <person name="Barrero R.A."/>
            <person name="Guerrero F.D."/>
            <person name="Moolhuijzen P."/>
            <person name="Goolsby J.A."/>
            <person name="Tidwell J."/>
            <person name="Bellgard S.E."/>
            <person name="Bellgard M.I."/>
        </authorList>
    </citation>
    <scope>NUCLEOTIDE SEQUENCE</scope>
    <source>
        <tissue evidence="1">Shoot tissue taken approximately 20 cm above the soil surface</tissue>
    </source>
</reference>
<reference evidence="1" key="1">
    <citation type="submission" date="2014-09" db="EMBL/GenBank/DDBJ databases">
        <authorList>
            <person name="Magalhaes I.L.F."/>
            <person name="Oliveira U."/>
            <person name="Santos F.R."/>
            <person name="Vidigal T.H.D.A."/>
            <person name="Brescovit A.D."/>
            <person name="Santos A.J."/>
        </authorList>
    </citation>
    <scope>NUCLEOTIDE SEQUENCE</scope>
    <source>
        <tissue evidence="1">Shoot tissue taken approximately 20 cm above the soil surface</tissue>
    </source>
</reference>
<evidence type="ECO:0000313" key="1">
    <source>
        <dbReference type="EMBL" id="JAD69906.1"/>
    </source>
</evidence>
<organism evidence="1">
    <name type="scientific">Arundo donax</name>
    <name type="common">Giant reed</name>
    <name type="synonym">Donax arundinaceus</name>
    <dbReference type="NCBI Taxonomy" id="35708"/>
    <lineage>
        <taxon>Eukaryota</taxon>
        <taxon>Viridiplantae</taxon>
        <taxon>Streptophyta</taxon>
        <taxon>Embryophyta</taxon>
        <taxon>Tracheophyta</taxon>
        <taxon>Spermatophyta</taxon>
        <taxon>Magnoliopsida</taxon>
        <taxon>Liliopsida</taxon>
        <taxon>Poales</taxon>
        <taxon>Poaceae</taxon>
        <taxon>PACMAD clade</taxon>
        <taxon>Arundinoideae</taxon>
        <taxon>Arundineae</taxon>
        <taxon>Arundo</taxon>
    </lineage>
</organism>